<dbReference type="RefSeq" id="WP_192903275.1">
    <property type="nucleotide sequence ID" value="NZ_CAWOJO010000104.1"/>
</dbReference>
<protein>
    <submittedName>
        <fullName evidence="1">Uncharacterized protein</fullName>
    </submittedName>
</protein>
<gene>
    <name evidence="1" type="ORF">C5467_23825</name>
</gene>
<dbReference type="EMBL" id="PUJY01000104">
    <property type="protein sequence ID" value="TDB42589.1"/>
    <property type="molecule type" value="Genomic_DNA"/>
</dbReference>
<organism evidence="1 2">
    <name type="scientific">Photorhabdus khanii subsp. guanajuatensis</name>
    <dbReference type="NCBI Taxonomy" id="2100166"/>
    <lineage>
        <taxon>Bacteria</taxon>
        <taxon>Pseudomonadati</taxon>
        <taxon>Pseudomonadota</taxon>
        <taxon>Gammaproteobacteria</taxon>
        <taxon>Enterobacterales</taxon>
        <taxon>Morganellaceae</taxon>
        <taxon>Photorhabdus</taxon>
    </lineage>
</organism>
<sequence>MCDHATLEQLVVLSNLESIKKCGELELFSGKMGNSTGLLPVAARNRNVTGSHLSRFSARIKRK</sequence>
<name>A0A4R4IR07_9GAMM</name>
<evidence type="ECO:0000313" key="2">
    <source>
        <dbReference type="Proteomes" id="UP000295598"/>
    </source>
</evidence>
<comment type="caution">
    <text evidence="1">The sequence shown here is derived from an EMBL/GenBank/DDBJ whole genome shotgun (WGS) entry which is preliminary data.</text>
</comment>
<reference evidence="1 2" key="1">
    <citation type="journal article" date="2019" name="Int. J. Syst. Evol. Microbiol.">
        <title>Photorhabdus khanii subsp. guanajuatensis subsp. nov., isolated from Heterorhabditis atacamensis, and Photorhabdus luminescens subsp. mexicana subsp. nov., isolated from Heterorhabditis mexicana entomopathogenic nematodes.</title>
        <authorList>
            <person name="Machado R.A.R."/>
            <person name="Bruno P."/>
            <person name="Arce C.C.M."/>
            <person name="Liechti N."/>
            <person name="Kohler A."/>
            <person name="Bernal J."/>
            <person name="Bruggmann R."/>
            <person name="Turlings T.C.J."/>
        </authorList>
    </citation>
    <scope>NUCLEOTIDE SEQUENCE [LARGE SCALE GENOMIC DNA]</scope>
    <source>
        <strain evidence="1 2">MEX20-17</strain>
    </source>
</reference>
<dbReference type="Proteomes" id="UP000295598">
    <property type="component" value="Unassembled WGS sequence"/>
</dbReference>
<accession>A0A4R4IR07</accession>
<evidence type="ECO:0000313" key="1">
    <source>
        <dbReference type="EMBL" id="TDB42589.1"/>
    </source>
</evidence>
<proteinExistence type="predicted"/>
<dbReference type="AlphaFoldDB" id="A0A4R4IR07"/>